<feature type="coiled-coil region" evidence="5">
    <location>
        <begin position="495"/>
        <end position="532"/>
    </location>
</feature>
<dbReference type="GO" id="GO:0004725">
    <property type="term" value="F:protein tyrosine phosphatase activity"/>
    <property type="evidence" value="ECO:0007669"/>
    <property type="project" value="InterPro"/>
</dbReference>
<dbReference type="SMART" id="SM00194">
    <property type="entry name" value="PTPc"/>
    <property type="match status" value="1"/>
</dbReference>
<dbReference type="GO" id="GO:0032456">
    <property type="term" value="P:endocytic recycling"/>
    <property type="evidence" value="ECO:0007669"/>
    <property type="project" value="TreeGrafter"/>
</dbReference>
<dbReference type="InterPro" id="IPR029021">
    <property type="entry name" value="Prot-tyrosine_phosphatase-like"/>
</dbReference>
<comment type="subcellular location">
    <subcellularLocation>
        <location evidence="2">Cytoplasm</location>
    </subcellularLocation>
    <subcellularLocation>
        <location evidence="1">Endosome</location>
    </subcellularLocation>
</comment>
<dbReference type="InterPro" id="IPR038499">
    <property type="entry name" value="BRO1_sf"/>
</dbReference>
<dbReference type="PROSITE" id="PS50056">
    <property type="entry name" value="TYR_PHOSPHATASE_2"/>
    <property type="match status" value="1"/>
</dbReference>
<protein>
    <recommendedName>
        <fullName evidence="12">Tyrosine-protein phosphatase domain-containing protein</fullName>
    </recommendedName>
</protein>
<evidence type="ECO:0000256" key="2">
    <source>
        <dbReference type="ARBA" id="ARBA00004496"/>
    </source>
</evidence>
<organism evidence="10 11">
    <name type="scientific">Trichobilharzia regenti</name>
    <name type="common">Nasal bird schistosome</name>
    <dbReference type="NCBI Taxonomy" id="157069"/>
    <lineage>
        <taxon>Eukaryota</taxon>
        <taxon>Metazoa</taxon>
        <taxon>Spiralia</taxon>
        <taxon>Lophotrochozoa</taxon>
        <taxon>Platyhelminthes</taxon>
        <taxon>Trematoda</taxon>
        <taxon>Digenea</taxon>
        <taxon>Strigeidida</taxon>
        <taxon>Schistosomatoidea</taxon>
        <taxon>Schistosomatidae</taxon>
        <taxon>Trichobilharzia</taxon>
    </lineage>
</organism>
<dbReference type="GO" id="GO:0045022">
    <property type="term" value="P:early endosome to late endosome transport"/>
    <property type="evidence" value="ECO:0007669"/>
    <property type="project" value="TreeGrafter"/>
</dbReference>
<keyword evidence="5" id="KW-0175">Coiled coil</keyword>
<accession>A0AA85JR79</accession>
<dbReference type="Gene3D" id="1.20.140.50">
    <property type="entry name" value="alix/aip1 like domains"/>
    <property type="match status" value="1"/>
</dbReference>
<feature type="region of interest" description="Disordered" evidence="6">
    <location>
        <begin position="784"/>
        <end position="823"/>
    </location>
</feature>
<feature type="compositionally biased region" description="Low complexity" evidence="6">
    <location>
        <begin position="788"/>
        <end position="818"/>
    </location>
</feature>
<dbReference type="InterPro" id="IPR000387">
    <property type="entry name" value="Tyr_Pase_dom"/>
</dbReference>
<feature type="compositionally biased region" description="Low complexity" evidence="6">
    <location>
        <begin position="1216"/>
        <end position="1235"/>
    </location>
</feature>
<dbReference type="Proteomes" id="UP000050795">
    <property type="component" value="Unassembled WGS sequence"/>
</dbReference>
<feature type="region of interest" description="Disordered" evidence="6">
    <location>
        <begin position="1212"/>
        <end position="1235"/>
    </location>
</feature>
<dbReference type="SMART" id="SM00404">
    <property type="entry name" value="PTPc_motif"/>
    <property type="match status" value="1"/>
</dbReference>
<feature type="compositionally biased region" description="Low complexity" evidence="6">
    <location>
        <begin position="1716"/>
        <end position="1735"/>
    </location>
</feature>
<keyword evidence="4" id="KW-0967">Endosome</keyword>
<evidence type="ECO:0000256" key="3">
    <source>
        <dbReference type="ARBA" id="ARBA00022490"/>
    </source>
</evidence>
<dbReference type="PROSITE" id="PS51180">
    <property type="entry name" value="BRO1"/>
    <property type="match status" value="1"/>
</dbReference>
<reference evidence="11" key="2">
    <citation type="submission" date="2023-11" db="UniProtKB">
        <authorList>
            <consortium name="WormBaseParasite"/>
        </authorList>
    </citation>
    <scope>IDENTIFICATION</scope>
</reference>
<keyword evidence="10" id="KW-1185">Reference proteome</keyword>
<dbReference type="InterPro" id="IPR025304">
    <property type="entry name" value="ALIX_V_dom"/>
</dbReference>
<feature type="region of interest" description="Disordered" evidence="6">
    <location>
        <begin position="1053"/>
        <end position="1133"/>
    </location>
</feature>
<evidence type="ECO:0000256" key="1">
    <source>
        <dbReference type="ARBA" id="ARBA00004177"/>
    </source>
</evidence>
<dbReference type="InterPro" id="IPR000242">
    <property type="entry name" value="PTP_cat"/>
</dbReference>
<evidence type="ECO:0008006" key="12">
    <source>
        <dbReference type="Google" id="ProtNLM"/>
    </source>
</evidence>
<dbReference type="GO" id="GO:0043328">
    <property type="term" value="P:protein transport to vacuole involved in ubiquitin-dependent protein catabolic process via the multivesicular body sorting pathway"/>
    <property type="evidence" value="ECO:0007669"/>
    <property type="project" value="TreeGrafter"/>
</dbReference>
<dbReference type="GO" id="GO:0005768">
    <property type="term" value="C:endosome"/>
    <property type="evidence" value="ECO:0007669"/>
    <property type="project" value="UniProtKB-SubCell"/>
</dbReference>
<feature type="domain" description="Tyrosine specific protein phosphatases" evidence="8">
    <location>
        <begin position="1602"/>
        <end position="1677"/>
    </location>
</feature>
<dbReference type="Gene3D" id="1.20.120.560">
    <property type="entry name" value="alix/aip1 in complex with the ypdl late domain"/>
    <property type="match status" value="1"/>
</dbReference>
<dbReference type="PANTHER" id="PTHR23030">
    <property type="entry name" value="PCD6 INTERACTING PROTEIN-RELATED"/>
    <property type="match status" value="1"/>
</dbReference>
<reference evidence="10" key="1">
    <citation type="submission" date="2022-06" db="EMBL/GenBank/DDBJ databases">
        <authorList>
            <person name="Berger JAMES D."/>
            <person name="Berger JAMES D."/>
        </authorList>
    </citation>
    <scope>NUCLEOTIDE SEQUENCE [LARGE SCALE GENOMIC DNA]</scope>
</reference>
<dbReference type="InterPro" id="IPR004328">
    <property type="entry name" value="BRO1_dom"/>
</dbReference>
<dbReference type="Gene3D" id="3.90.190.10">
    <property type="entry name" value="Protein tyrosine phosphatase superfamily"/>
    <property type="match status" value="1"/>
</dbReference>
<dbReference type="Pfam" id="PF00102">
    <property type="entry name" value="Y_phosphatase"/>
    <property type="match status" value="2"/>
</dbReference>
<dbReference type="Gene3D" id="1.25.40.280">
    <property type="entry name" value="alix/aip1 like domains"/>
    <property type="match status" value="1"/>
</dbReference>
<dbReference type="SMART" id="SM01041">
    <property type="entry name" value="BRO1"/>
    <property type="match status" value="1"/>
</dbReference>
<name>A0AA85JR79_TRIRE</name>
<evidence type="ECO:0000256" key="4">
    <source>
        <dbReference type="ARBA" id="ARBA00022753"/>
    </source>
</evidence>
<feature type="domain" description="BRO1" evidence="9">
    <location>
        <begin position="8"/>
        <end position="408"/>
    </location>
</feature>
<dbReference type="Pfam" id="PF13949">
    <property type="entry name" value="ALIX_LYPXL_bnd"/>
    <property type="match status" value="1"/>
</dbReference>
<dbReference type="WBParaSite" id="TREG1_35920.3">
    <property type="protein sequence ID" value="TREG1_35920.3"/>
    <property type="gene ID" value="TREG1_35920"/>
</dbReference>
<proteinExistence type="predicted"/>
<feature type="region of interest" description="Disordered" evidence="6">
    <location>
        <begin position="1699"/>
        <end position="1737"/>
    </location>
</feature>
<dbReference type="PROSITE" id="PS50055">
    <property type="entry name" value="TYR_PHOSPHATASE_PTP"/>
    <property type="match status" value="1"/>
</dbReference>
<feature type="domain" description="Tyrosine-protein phosphatase" evidence="7">
    <location>
        <begin position="1374"/>
        <end position="1676"/>
    </location>
</feature>
<evidence type="ECO:0000313" key="10">
    <source>
        <dbReference type="Proteomes" id="UP000050795"/>
    </source>
</evidence>
<dbReference type="SUPFAM" id="SSF52799">
    <property type="entry name" value="(Phosphotyrosine protein) phosphatases II"/>
    <property type="match status" value="1"/>
</dbReference>
<dbReference type="PANTHER" id="PTHR23030:SF30">
    <property type="entry name" value="TYROSINE-PROTEIN PHOSPHATASE NON-RECEPTOR TYPE 23"/>
    <property type="match status" value="1"/>
</dbReference>
<dbReference type="InterPro" id="IPR003595">
    <property type="entry name" value="Tyr_Pase_cat"/>
</dbReference>
<evidence type="ECO:0000256" key="6">
    <source>
        <dbReference type="SAM" id="MobiDB-lite"/>
    </source>
</evidence>
<evidence type="ECO:0000256" key="5">
    <source>
        <dbReference type="SAM" id="Coils"/>
    </source>
</evidence>
<feature type="compositionally biased region" description="Polar residues" evidence="6">
    <location>
        <begin position="1067"/>
        <end position="1133"/>
    </location>
</feature>
<sequence>MDGLPRIPSVSLCLKKSEFIPELQPLKRYIEVQYQQSSSTYEKEFNEFISLRKSACEPSIDYTGLSQLKRYYAQLQLLKGRFHFAAEQCTDITWKWQDAFSNSYSESSDVRFEEASVMYNIAALHSILGVKEKRADADSMKVACTHFQCASWAFNTLAERHLPLPGAPDLNSDLMLAFGSIMLAQAQECVVEKSILDNRPANVNAKLSQYIMDVYENVGVQLLSFESSDKLLLPKFCKEWRRRCQMKTSFYSALMAYYAGINEEENKSFGKAIAWFQLASKRIEDCESVSKNFKDSENLSMLVSSGSFRASATYAGEIIRNKLTSSTKDNDFVYHESVPKIELLEQIKGVCIVKGVPFDHNDPEVRGRDIFHRLVPMDVLESASIYSEMKASLLRSLTGEVESKENELDEFLSTLYLDPAKMLATDPPVPQSLFDLFARMEALERDPSRELSKQLKNLVSISVDSDSEIENLSTKINDADECLSALLAAKNNEKMKNFNIILKNIKERFQSLREASQQAKQSNSQLREFISQQLKSFDDTLTLSWDDFNKNLPSTNGLISDDTFTNTVNESKRIFGKVNEMRQQRHDLIRQLRTALHEDDVSSELIISSDESKKDINEWFTNRLKTKHDSLVNIIKQNLIAQGNIQSALIDLNAEFAPKWEKINEMRTKRSELFNRILSAGEAFDGILLKAKQGITFYTELTDQLKQIDKETDQLIDDFNKQLRSTISELSKPVPNMSTGSLPRLPSVSVPSFPTLGDYMQAMRSSGVQPQSNMYTASMRWPASSSIQPMKQPQHPQSHQPQQQNYPTNSTPSFTSTTMQTNHSVGDNSVLHYQAQSQDTYFKQPIVSQPFPYQPTSQSQPPYRVPMPNMPMYNPQQNVIGGNFQPSSIPSSVSPYTQHFPTPSTTLPTAVHYPTTVTSGFPQSTNIMRPSRQQIPISTPQTVNMPPVQPNNLSGAVDPRFALSNSRTAVPPSTMPSHPQSSYMPVTGQFTPFTNTIQGTFRPGNPQITSNYPPSTNIHQIPPQPVWSGQPTYNPMHQNQGYHQGYPQTLPIQQQHQQQPRGGGGVTNIQQPSPAVTSTYPQPVSHMNNYPSSTGNIVSGPQLYQTHPNQNQYLYPVSQPQPNNLRPQSLPSMSVPQGYQNSNFPGVHHNNNNGVSTVGQTSEKPLAFDQRSVLDSSNDVCVSSNTKSLSPLEPQVLTKADLDAKRREERLREAYSSNSNSIQSTSISSSSNLDASSKTTNLEISKVDNNSCSNSMKSDLVSNDSVKPAVCLNTSDQSVSQAKFPPPELLSDPLVLNRFIASAELLLTWLENPNEVISNLDNDQSTMLSQQANRMTRLNKAWHKVQLIANDFSTSVYFNGKRPTQAAALCCPSKNRSQDFVPYDVNRVVLSSLKNDYINASYIDFQNNLGEWCPRYIIAQAPLPKTVIDFWTMILEQGCEVVVMLTPPSARMMANRTDSPFYASSSSTTMLQSNGEGGFGDENDPLRVPAHLPMNKIGSRLSLPGSSLEIRLQAMKESYVKSNTGSNTNEVPVDNGSPNRLTISTQSQGQQHSWTERILTVQNLETKITRSLVHLSYHYQFPLNAPSEKNSSSESNNVVQLVDFINHVHNYYKQQRNLLRPIAVVCEYGAGLSGIFVTASVGILHAEMLGRIADVFTIAGYLCQQRRGVLNNSSQLYAAARLIGYSAMETAARKDVVIGPRRRPSMRLDSRNKGNTTTTMASTTSHESHSNTSTNPLDSLFSNQSLRLDDLISVVDKWSGVSGSKSDSLQSNVEDKEDPVIPSVMDTQSDQSTSKTILTDDAENLTNKSDNINGNHTLSNGVNEMSTVHSSLSSSSSSHHLNKLQIRRQTVYPII</sequence>
<evidence type="ECO:0000259" key="7">
    <source>
        <dbReference type="PROSITE" id="PS50055"/>
    </source>
</evidence>
<evidence type="ECO:0000313" key="11">
    <source>
        <dbReference type="WBParaSite" id="TREG1_35920.3"/>
    </source>
</evidence>
<evidence type="ECO:0000259" key="8">
    <source>
        <dbReference type="PROSITE" id="PS50056"/>
    </source>
</evidence>
<keyword evidence="3" id="KW-0963">Cytoplasm</keyword>
<dbReference type="Pfam" id="PF03097">
    <property type="entry name" value="BRO1"/>
    <property type="match status" value="1"/>
</dbReference>
<evidence type="ECO:0000259" key="9">
    <source>
        <dbReference type="PROSITE" id="PS51180"/>
    </source>
</evidence>
<dbReference type="PRINTS" id="PR00700">
    <property type="entry name" value="PRTYPHPHTASE"/>
</dbReference>